<name>A0ACC2M8T0_PERAE</name>
<gene>
    <name evidence="1" type="ORF">MRB53_018759</name>
</gene>
<organism evidence="1 2">
    <name type="scientific">Persea americana</name>
    <name type="common">Avocado</name>
    <dbReference type="NCBI Taxonomy" id="3435"/>
    <lineage>
        <taxon>Eukaryota</taxon>
        <taxon>Viridiplantae</taxon>
        <taxon>Streptophyta</taxon>
        <taxon>Embryophyta</taxon>
        <taxon>Tracheophyta</taxon>
        <taxon>Spermatophyta</taxon>
        <taxon>Magnoliopsida</taxon>
        <taxon>Magnoliidae</taxon>
        <taxon>Laurales</taxon>
        <taxon>Lauraceae</taxon>
        <taxon>Persea</taxon>
    </lineage>
</organism>
<keyword evidence="2" id="KW-1185">Reference proteome</keyword>
<evidence type="ECO:0000313" key="2">
    <source>
        <dbReference type="Proteomes" id="UP001234297"/>
    </source>
</evidence>
<dbReference type="Proteomes" id="UP001234297">
    <property type="component" value="Chromosome 5"/>
</dbReference>
<sequence>MPTLLTSSLFISVPSQSHSHLLYLLHSLLISDQINFFCSSLFLPPPPPPPPPPPRDSHLLYAVQEPTLCKIQSLSMAAEVGSLFHFLSGYKEEEQKIKAEDPNIPITRDLLGGSKELDLDFQVPNGWEKRLDLKSGKVYLQQRCNSLNSSSSSAPKPKQQQISVSQLQDLNFPPNLVEEGFDLQKEEVFIFPSVDYQSVCTLDKVRSALERVERGYVKKRSLSGDSSSSMTISSSLSSLSPLSTRGRGIGDGDGEKSSESTESSPFFTAACPNCLFYVLTSKKNPKCPKCDVVVPFRSLKKPKIDLNS</sequence>
<dbReference type="EMBL" id="CM056813">
    <property type="protein sequence ID" value="KAJ8642065.1"/>
    <property type="molecule type" value="Genomic_DNA"/>
</dbReference>
<proteinExistence type="predicted"/>
<accession>A0ACC2M8T0</accession>
<evidence type="ECO:0000313" key="1">
    <source>
        <dbReference type="EMBL" id="KAJ8642065.1"/>
    </source>
</evidence>
<reference evidence="1 2" key="1">
    <citation type="journal article" date="2022" name="Hortic Res">
        <title>A haplotype resolved chromosomal level avocado genome allows analysis of novel avocado genes.</title>
        <authorList>
            <person name="Nath O."/>
            <person name="Fletcher S.J."/>
            <person name="Hayward A."/>
            <person name="Shaw L.M."/>
            <person name="Masouleh A.K."/>
            <person name="Furtado A."/>
            <person name="Henry R.J."/>
            <person name="Mitter N."/>
        </authorList>
    </citation>
    <scope>NUCLEOTIDE SEQUENCE [LARGE SCALE GENOMIC DNA]</scope>
    <source>
        <strain evidence="2">cv. Hass</strain>
    </source>
</reference>
<protein>
    <submittedName>
        <fullName evidence="1">Uncharacterized protein</fullName>
    </submittedName>
</protein>
<comment type="caution">
    <text evidence="1">The sequence shown here is derived from an EMBL/GenBank/DDBJ whole genome shotgun (WGS) entry which is preliminary data.</text>
</comment>